<comment type="caution">
    <text evidence="11">The sequence shown here is derived from an EMBL/GenBank/DDBJ whole genome shotgun (WGS) entry which is preliminary data.</text>
</comment>
<proteinExistence type="inferred from homology"/>
<feature type="region of interest" description="Disordered" evidence="7">
    <location>
        <begin position="229"/>
        <end position="350"/>
    </location>
</feature>
<dbReference type="Gene3D" id="1.20.5.370">
    <property type="match status" value="1"/>
</dbReference>
<dbReference type="Pfam" id="PF21924">
    <property type="entry name" value="XRCC4_CC"/>
    <property type="match status" value="1"/>
</dbReference>
<dbReference type="Proteomes" id="UP001557470">
    <property type="component" value="Unassembled WGS sequence"/>
</dbReference>
<keyword evidence="5" id="KW-0539">Nucleus</keyword>
<keyword evidence="3" id="KW-0233">DNA recombination</keyword>
<dbReference type="GO" id="GO:0006310">
    <property type="term" value="P:DNA recombination"/>
    <property type="evidence" value="ECO:0007669"/>
    <property type="project" value="UniProtKB-KW"/>
</dbReference>
<dbReference type="InterPro" id="IPR053963">
    <property type="entry name" value="XRCC4_C"/>
</dbReference>
<name>A0ABD0W769_UMBPY</name>
<feature type="domain" description="XRCC4 N-terminal" evidence="8">
    <location>
        <begin position="35"/>
        <end position="136"/>
    </location>
</feature>
<sequence>MKVPNLHTRSRWRATWQGEMQVSVREVHISESDSSYFLRVDWRGPDLGSGFLLLLSDGANAWRGEVSEDAVIDEAKELEMQTERYVQDVQQALTGSGAASADYRFTLTFNPGPGGNLTLAYEKVQRDIAFCLGSALLFEVPEPLEEVRALLIHTLEHGSTLKKNNHALKEENQGLKQELQHINSEMQRFVNCKETLESELYSRFVLVLNEKKAKIRDLQKNIEQLQLTREEGESNCSGKTRTKASGKTMEEKETDEYGASTDDEQPQPASTTSTQGTTRSCSPLYDSPNDITDVAPCRKRRFRHLQSPETVAKRPNPEPTQKLRRDPPETAASKEQAEVSPVAEDLFEDF</sequence>
<evidence type="ECO:0000313" key="11">
    <source>
        <dbReference type="EMBL" id="KAL0965288.1"/>
    </source>
</evidence>
<dbReference type="PANTHER" id="PTHR28559:SF1">
    <property type="entry name" value="DNA REPAIR PROTEIN XRCC4"/>
    <property type="match status" value="1"/>
</dbReference>
<protein>
    <recommendedName>
        <fullName evidence="13">XRCC4</fullName>
    </recommendedName>
</protein>
<dbReference type="GO" id="GO:0006303">
    <property type="term" value="P:double-strand break repair via nonhomologous end joining"/>
    <property type="evidence" value="ECO:0007669"/>
    <property type="project" value="UniProtKB-ARBA"/>
</dbReference>
<comment type="similarity">
    <text evidence="6">Belongs to the XRCC4-XLF family. XRCC4 subfamily.</text>
</comment>
<evidence type="ECO:0000256" key="1">
    <source>
        <dbReference type="ARBA" id="ARBA00004123"/>
    </source>
</evidence>
<comment type="subcellular location">
    <subcellularLocation>
        <location evidence="1">Nucleus</location>
    </subcellularLocation>
</comment>
<feature type="compositionally biased region" description="Polar residues" evidence="7">
    <location>
        <begin position="267"/>
        <end position="281"/>
    </location>
</feature>
<dbReference type="SUPFAM" id="SSF50809">
    <property type="entry name" value="XRCC4, N-terminal domain"/>
    <property type="match status" value="1"/>
</dbReference>
<dbReference type="Pfam" id="PF21925">
    <property type="entry name" value="XRCC4_C"/>
    <property type="match status" value="1"/>
</dbReference>
<evidence type="ECO:0008006" key="13">
    <source>
        <dbReference type="Google" id="ProtNLM"/>
    </source>
</evidence>
<dbReference type="PANTHER" id="PTHR28559">
    <property type="entry name" value="DNA REPAIR PROTEIN XRCC4"/>
    <property type="match status" value="1"/>
</dbReference>
<evidence type="ECO:0000256" key="5">
    <source>
        <dbReference type="ARBA" id="ARBA00023242"/>
    </source>
</evidence>
<evidence type="ECO:0000256" key="3">
    <source>
        <dbReference type="ARBA" id="ARBA00023172"/>
    </source>
</evidence>
<feature type="domain" description="XRCC4 C-terminal" evidence="10">
    <location>
        <begin position="252"/>
        <end position="337"/>
    </location>
</feature>
<dbReference type="AlphaFoldDB" id="A0ABD0W769"/>
<feature type="compositionally biased region" description="Polar residues" evidence="7">
    <location>
        <begin position="234"/>
        <end position="245"/>
    </location>
</feature>
<evidence type="ECO:0000256" key="2">
    <source>
        <dbReference type="ARBA" id="ARBA00022763"/>
    </source>
</evidence>
<dbReference type="Gene3D" id="2.170.210.10">
    <property type="entry name" value="DNA double-strand break repair and VJ recombination XRCC4, N-terminal"/>
    <property type="match status" value="1"/>
</dbReference>
<dbReference type="Pfam" id="PF06632">
    <property type="entry name" value="XRCC4"/>
    <property type="match status" value="1"/>
</dbReference>
<dbReference type="GO" id="GO:0005634">
    <property type="term" value="C:nucleus"/>
    <property type="evidence" value="ECO:0007669"/>
    <property type="project" value="UniProtKB-SubCell"/>
</dbReference>
<reference evidence="11 12" key="1">
    <citation type="submission" date="2024-06" db="EMBL/GenBank/DDBJ databases">
        <authorList>
            <person name="Pan Q."/>
            <person name="Wen M."/>
            <person name="Jouanno E."/>
            <person name="Zahm M."/>
            <person name="Klopp C."/>
            <person name="Cabau C."/>
            <person name="Louis A."/>
            <person name="Berthelot C."/>
            <person name="Parey E."/>
            <person name="Roest Crollius H."/>
            <person name="Montfort J."/>
            <person name="Robinson-Rechavi M."/>
            <person name="Bouchez O."/>
            <person name="Lampietro C."/>
            <person name="Lopez Roques C."/>
            <person name="Donnadieu C."/>
            <person name="Postlethwait J."/>
            <person name="Bobe J."/>
            <person name="Verreycken H."/>
            <person name="Guiguen Y."/>
        </authorList>
    </citation>
    <scope>NUCLEOTIDE SEQUENCE [LARGE SCALE GENOMIC DNA]</scope>
    <source>
        <strain evidence="11">Up_M1</strain>
        <tissue evidence="11">Testis</tissue>
    </source>
</reference>
<feature type="compositionally biased region" description="Basic and acidic residues" evidence="7">
    <location>
        <begin position="311"/>
        <end position="328"/>
    </location>
</feature>
<evidence type="ECO:0000256" key="4">
    <source>
        <dbReference type="ARBA" id="ARBA00023204"/>
    </source>
</evidence>
<feature type="domain" description="XRCC4 coiled-coil" evidence="9">
    <location>
        <begin position="142"/>
        <end position="218"/>
    </location>
</feature>
<evidence type="ECO:0000259" key="9">
    <source>
        <dbReference type="Pfam" id="PF21924"/>
    </source>
</evidence>
<gene>
    <name evidence="11" type="ORF">UPYG_G00279320</name>
</gene>
<evidence type="ECO:0000256" key="6">
    <source>
        <dbReference type="ARBA" id="ARBA00025728"/>
    </source>
</evidence>
<dbReference type="SUPFAM" id="SSF58022">
    <property type="entry name" value="XRCC4, C-terminal oligomerization domain"/>
    <property type="match status" value="1"/>
</dbReference>
<dbReference type="InterPro" id="IPR053961">
    <property type="entry name" value="XRCC4_N"/>
</dbReference>
<organism evidence="11 12">
    <name type="scientific">Umbra pygmaea</name>
    <name type="common">Eastern mudminnow</name>
    <dbReference type="NCBI Taxonomy" id="75934"/>
    <lineage>
        <taxon>Eukaryota</taxon>
        <taxon>Metazoa</taxon>
        <taxon>Chordata</taxon>
        <taxon>Craniata</taxon>
        <taxon>Vertebrata</taxon>
        <taxon>Euteleostomi</taxon>
        <taxon>Actinopterygii</taxon>
        <taxon>Neopterygii</taxon>
        <taxon>Teleostei</taxon>
        <taxon>Protacanthopterygii</taxon>
        <taxon>Esociformes</taxon>
        <taxon>Umbridae</taxon>
        <taxon>Umbra</taxon>
    </lineage>
</organism>
<accession>A0ABD0W769</accession>
<evidence type="ECO:0000259" key="8">
    <source>
        <dbReference type="Pfam" id="PF06632"/>
    </source>
</evidence>
<dbReference type="InterPro" id="IPR014751">
    <property type="entry name" value="XRCC4-like_C"/>
</dbReference>
<evidence type="ECO:0000313" key="12">
    <source>
        <dbReference type="Proteomes" id="UP001557470"/>
    </source>
</evidence>
<keyword evidence="12" id="KW-1185">Reference proteome</keyword>
<dbReference type="EMBL" id="JAGEUA010000009">
    <property type="protein sequence ID" value="KAL0965288.1"/>
    <property type="molecule type" value="Genomic_DNA"/>
</dbReference>
<evidence type="ECO:0000259" key="10">
    <source>
        <dbReference type="Pfam" id="PF21925"/>
    </source>
</evidence>
<keyword evidence="2" id="KW-0227">DNA damage</keyword>
<dbReference type="InterPro" id="IPR010585">
    <property type="entry name" value="DNA_repair_prot_XRCC4"/>
</dbReference>
<dbReference type="InterPro" id="IPR053962">
    <property type="entry name" value="XRCC4_CC"/>
</dbReference>
<evidence type="ECO:0000256" key="7">
    <source>
        <dbReference type="SAM" id="MobiDB-lite"/>
    </source>
</evidence>
<dbReference type="InterPro" id="IPR038051">
    <property type="entry name" value="XRCC4-like_N_sf"/>
</dbReference>
<feature type="compositionally biased region" description="Acidic residues" evidence="7">
    <location>
        <begin position="252"/>
        <end position="265"/>
    </location>
</feature>
<dbReference type="InterPro" id="IPR009089">
    <property type="entry name" value="XRCC4_N_sf"/>
</dbReference>
<keyword evidence="4" id="KW-0234">DNA repair</keyword>